<protein>
    <recommendedName>
        <fullName evidence="5">Secreted protein</fullName>
    </recommendedName>
</protein>
<evidence type="ECO:0000256" key="2">
    <source>
        <dbReference type="SAM" id="SignalP"/>
    </source>
</evidence>
<keyword evidence="2" id="KW-0732">Signal</keyword>
<evidence type="ECO:0000313" key="4">
    <source>
        <dbReference type="Proteomes" id="UP000230423"/>
    </source>
</evidence>
<reference evidence="3 4" key="1">
    <citation type="submission" date="2015-09" db="EMBL/GenBank/DDBJ databases">
        <title>Draft genome of the parasitic nematode Teladorsagia circumcincta isolate WARC Sus (inbred).</title>
        <authorList>
            <person name="Mitreva M."/>
        </authorList>
    </citation>
    <scope>NUCLEOTIDE SEQUENCE [LARGE SCALE GENOMIC DNA]</scope>
    <source>
        <strain evidence="3 4">S</strain>
    </source>
</reference>
<proteinExistence type="predicted"/>
<dbReference type="OrthoDB" id="5800660at2759"/>
<feature type="region of interest" description="Disordered" evidence="1">
    <location>
        <begin position="91"/>
        <end position="116"/>
    </location>
</feature>
<sequence>LAMHCLIALLLPITGSLAAIRCFQGQETIPGQIIPYVPVNCPTADFCFNSYVKRHHNGDDSYTITKSCGEVGKCYHYSLKKFIEVRSENAWPGRKEKRNRVKEHLLKTTEQSTTKH</sequence>
<dbReference type="AlphaFoldDB" id="A0A2G9TPE4"/>
<dbReference type="EMBL" id="KZ358112">
    <property type="protein sequence ID" value="PIO59332.1"/>
    <property type="molecule type" value="Genomic_DNA"/>
</dbReference>
<name>A0A2G9TPE4_TELCI</name>
<organism evidence="3 4">
    <name type="scientific">Teladorsagia circumcincta</name>
    <name type="common">Brown stomach worm</name>
    <name type="synonym">Ostertagia circumcincta</name>
    <dbReference type="NCBI Taxonomy" id="45464"/>
    <lineage>
        <taxon>Eukaryota</taxon>
        <taxon>Metazoa</taxon>
        <taxon>Ecdysozoa</taxon>
        <taxon>Nematoda</taxon>
        <taxon>Chromadorea</taxon>
        <taxon>Rhabditida</taxon>
        <taxon>Rhabditina</taxon>
        <taxon>Rhabditomorpha</taxon>
        <taxon>Strongyloidea</taxon>
        <taxon>Trichostrongylidae</taxon>
        <taxon>Teladorsagia</taxon>
    </lineage>
</organism>
<dbReference type="Proteomes" id="UP000230423">
    <property type="component" value="Unassembled WGS sequence"/>
</dbReference>
<accession>A0A2G9TPE4</accession>
<feature type="signal peptide" evidence="2">
    <location>
        <begin position="1"/>
        <end position="18"/>
    </location>
</feature>
<gene>
    <name evidence="3" type="ORF">TELCIR_19207</name>
</gene>
<feature type="chain" id="PRO_5013695011" description="Secreted protein" evidence="2">
    <location>
        <begin position="19"/>
        <end position="116"/>
    </location>
</feature>
<evidence type="ECO:0000313" key="3">
    <source>
        <dbReference type="EMBL" id="PIO59332.1"/>
    </source>
</evidence>
<evidence type="ECO:0000256" key="1">
    <source>
        <dbReference type="SAM" id="MobiDB-lite"/>
    </source>
</evidence>
<feature type="non-terminal residue" evidence="3">
    <location>
        <position position="1"/>
    </location>
</feature>
<keyword evidence="4" id="KW-1185">Reference proteome</keyword>
<evidence type="ECO:0008006" key="5">
    <source>
        <dbReference type="Google" id="ProtNLM"/>
    </source>
</evidence>